<feature type="signal peptide" evidence="2">
    <location>
        <begin position="1"/>
        <end position="18"/>
    </location>
</feature>
<protein>
    <submittedName>
        <fullName evidence="5">Secreted protein</fullName>
    </submittedName>
</protein>
<feature type="compositionally biased region" description="Basic and acidic residues" evidence="1">
    <location>
        <begin position="66"/>
        <end position="77"/>
    </location>
</feature>
<sequence length="87" mass="9923">MSTSLWILLACHLALASGAIPLQNIDDCDSLRNTTKSFLDMNTHDRERLENCVYKHLTDMELKFNRDPESFHNDPPPDAKLNIQANP</sequence>
<name>A0A0N4YB99_NIPBR</name>
<evidence type="ECO:0000256" key="1">
    <source>
        <dbReference type="SAM" id="MobiDB-lite"/>
    </source>
</evidence>
<reference evidence="3 4" key="2">
    <citation type="submission" date="2018-11" db="EMBL/GenBank/DDBJ databases">
        <authorList>
            <consortium name="Pathogen Informatics"/>
        </authorList>
    </citation>
    <scope>NUCLEOTIDE SEQUENCE [LARGE SCALE GENOMIC DNA]</scope>
</reference>
<evidence type="ECO:0000313" key="3">
    <source>
        <dbReference type="EMBL" id="VDL77311.1"/>
    </source>
</evidence>
<feature type="region of interest" description="Disordered" evidence="1">
    <location>
        <begin position="66"/>
        <end position="87"/>
    </location>
</feature>
<reference evidence="5" key="1">
    <citation type="submission" date="2017-02" db="UniProtKB">
        <authorList>
            <consortium name="WormBaseParasite"/>
        </authorList>
    </citation>
    <scope>IDENTIFICATION</scope>
</reference>
<dbReference type="EMBL" id="UYSL01021125">
    <property type="protein sequence ID" value="VDL77311.1"/>
    <property type="molecule type" value="Genomic_DNA"/>
</dbReference>
<dbReference type="WBParaSite" id="NBR_0001372101-mRNA-1">
    <property type="protein sequence ID" value="NBR_0001372101-mRNA-1"/>
    <property type="gene ID" value="NBR_0001372101"/>
</dbReference>
<evidence type="ECO:0000256" key="2">
    <source>
        <dbReference type="SAM" id="SignalP"/>
    </source>
</evidence>
<proteinExistence type="predicted"/>
<keyword evidence="4" id="KW-1185">Reference proteome</keyword>
<evidence type="ECO:0000313" key="4">
    <source>
        <dbReference type="Proteomes" id="UP000271162"/>
    </source>
</evidence>
<organism evidence="5">
    <name type="scientific">Nippostrongylus brasiliensis</name>
    <name type="common">Rat hookworm</name>
    <dbReference type="NCBI Taxonomy" id="27835"/>
    <lineage>
        <taxon>Eukaryota</taxon>
        <taxon>Metazoa</taxon>
        <taxon>Ecdysozoa</taxon>
        <taxon>Nematoda</taxon>
        <taxon>Chromadorea</taxon>
        <taxon>Rhabditida</taxon>
        <taxon>Rhabditina</taxon>
        <taxon>Rhabditomorpha</taxon>
        <taxon>Strongyloidea</taxon>
        <taxon>Heligmosomidae</taxon>
        <taxon>Nippostrongylus</taxon>
    </lineage>
</organism>
<gene>
    <name evidence="3" type="ORF">NBR_LOCUS13722</name>
</gene>
<dbReference type="AlphaFoldDB" id="A0A0N4YB99"/>
<evidence type="ECO:0000313" key="5">
    <source>
        <dbReference type="WBParaSite" id="NBR_0001372101-mRNA-1"/>
    </source>
</evidence>
<dbReference type="Proteomes" id="UP000271162">
    <property type="component" value="Unassembled WGS sequence"/>
</dbReference>
<keyword evidence="2" id="KW-0732">Signal</keyword>
<accession>A0A0N4YB99</accession>
<dbReference type="STRING" id="27835.A0A0N4YB99"/>
<feature type="chain" id="PRO_5043125540" evidence="2">
    <location>
        <begin position="19"/>
        <end position="87"/>
    </location>
</feature>